<gene>
    <name evidence="2" type="ORF">AK812_SmicGene18545</name>
</gene>
<evidence type="ECO:0000313" key="3">
    <source>
        <dbReference type="Proteomes" id="UP000186817"/>
    </source>
</evidence>
<feature type="compositionally biased region" description="Basic and acidic residues" evidence="1">
    <location>
        <begin position="16"/>
        <end position="25"/>
    </location>
</feature>
<feature type="compositionally biased region" description="Basic and acidic residues" evidence="1">
    <location>
        <begin position="102"/>
        <end position="138"/>
    </location>
</feature>
<feature type="compositionally biased region" description="Acidic residues" evidence="1">
    <location>
        <begin position="193"/>
        <end position="240"/>
    </location>
</feature>
<keyword evidence="3" id="KW-1185">Reference proteome</keyword>
<feature type="region of interest" description="Disordered" evidence="1">
    <location>
        <begin position="436"/>
        <end position="461"/>
    </location>
</feature>
<accession>A0A1Q9DUY3</accession>
<feature type="compositionally biased region" description="Basic and acidic residues" evidence="1">
    <location>
        <begin position="165"/>
        <end position="174"/>
    </location>
</feature>
<dbReference type="Proteomes" id="UP000186817">
    <property type="component" value="Unassembled WGS sequence"/>
</dbReference>
<comment type="caution">
    <text evidence="2">The sequence shown here is derived from an EMBL/GenBank/DDBJ whole genome shotgun (WGS) entry which is preliminary data.</text>
</comment>
<feature type="compositionally biased region" description="Basic and acidic residues" evidence="1">
    <location>
        <begin position="31"/>
        <end position="44"/>
    </location>
</feature>
<evidence type="ECO:0000256" key="1">
    <source>
        <dbReference type="SAM" id="MobiDB-lite"/>
    </source>
</evidence>
<proteinExistence type="predicted"/>
<feature type="compositionally biased region" description="Polar residues" evidence="1">
    <location>
        <begin position="140"/>
        <end position="149"/>
    </location>
</feature>
<feature type="region of interest" description="Disordered" evidence="1">
    <location>
        <begin position="1"/>
        <end position="250"/>
    </location>
</feature>
<organism evidence="2 3">
    <name type="scientific">Symbiodinium microadriaticum</name>
    <name type="common">Dinoflagellate</name>
    <name type="synonym">Zooxanthella microadriatica</name>
    <dbReference type="NCBI Taxonomy" id="2951"/>
    <lineage>
        <taxon>Eukaryota</taxon>
        <taxon>Sar</taxon>
        <taxon>Alveolata</taxon>
        <taxon>Dinophyceae</taxon>
        <taxon>Suessiales</taxon>
        <taxon>Symbiodiniaceae</taxon>
        <taxon>Symbiodinium</taxon>
    </lineage>
</organism>
<evidence type="ECO:0000313" key="2">
    <source>
        <dbReference type="EMBL" id="OLP98972.1"/>
    </source>
</evidence>
<reference evidence="2 3" key="1">
    <citation type="submission" date="2016-02" db="EMBL/GenBank/DDBJ databases">
        <title>Genome analysis of coral dinoflagellate symbionts highlights evolutionary adaptations to a symbiotic lifestyle.</title>
        <authorList>
            <person name="Aranda M."/>
            <person name="Li Y."/>
            <person name="Liew Y.J."/>
            <person name="Baumgarten S."/>
            <person name="Simakov O."/>
            <person name="Wilson M."/>
            <person name="Piel J."/>
            <person name="Ashoor H."/>
            <person name="Bougouffa S."/>
            <person name="Bajic V.B."/>
            <person name="Ryu T."/>
            <person name="Ravasi T."/>
            <person name="Bayer T."/>
            <person name="Micklem G."/>
            <person name="Kim H."/>
            <person name="Bhak J."/>
            <person name="Lajeunesse T.C."/>
            <person name="Voolstra C.R."/>
        </authorList>
    </citation>
    <scope>NUCLEOTIDE SEQUENCE [LARGE SCALE GENOMIC DNA]</scope>
    <source>
        <strain evidence="2 3">CCMP2467</strain>
    </source>
</reference>
<dbReference type="AlphaFoldDB" id="A0A1Q9DUY3"/>
<dbReference type="EMBL" id="LSRX01000379">
    <property type="protein sequence ID" value="OLP98972.1"/>
    <property type="molecule type" value="Genomic_DNA"/>
</dbReference>
<name>A0A1Q9DUY3_SYMMI</name>
<protein>
    <submittedName>
        <fullName evidence="2">Uncharacterized protein</fullName>
    </submittedName>
</protein>
<sequence>MGGGKQRSKKPLAEPSRGRSTEKKDKKEKKEKRQAPVKTAEESKSKRKAQSTDMQSGKQSKSEGDADAGPLNRLRCKTPPVVDASKDKEKAKRSAPAGALVKTDKKEKKEKADNKEKKEKADKKEKKEKSSKDTKDTAKPSSRASSQGKDSCAKNLLDSFELATPEERAKRAAEVEDMLNQMEDSESGSNQSSDDEDFAESAEEDDAVSAEEISSDGSEEEPSSEGDSDSSSDAGAEEAEGEGKIGASDARTTTTAAAIANAAQTAADVTVRNNRKKFPVSLSSHLQRDKVDLFNLWLDNNQDLQKVAIVVEREVENKNTSRAGFDSVKGRDLIKKYGETKGTKLVAALRNKGRWYWDPEFPQDEEEIYYYTSAPRSILNENSTANRMKLTGTEANPDSGLLSAMTGEQGPLNAGALPSMEADGSEGDKALAEALAGKVSKAKPPKKQRTESAEKVVPTSSKERAEAALQDILKDGGAARKLALGLQHVDYGDALKDQMFEFSKSMEVLYSSLQKLLLKKGHVKDKKFRPALEELEKKNAWLKKAEVAARGLLAGLKKKNKGKAKTAAGGKAEVQQLWILRNLLRGSLSNLEVHG</sequence>
<dbReference type="OrthoDB" id="438176at2759"/>
<feature type="compositionally biased region" description="Basic residues" evidence="1">
    <location>
        <begin position="1"/>
        <end position="10"/>
    </location>
</feature>